<gene>
    <name evidence="1" type="ORF">MNB_SM-5-121</name>
</gene>
<reference evidence="1" key="1">
    <citation type="submission" date="2016-10" db="EMBL/GenBank/DDBJ databases">
        <authorList>
            <person name="de Groot N.N."/>
        </authorList>
    </citation>
    <scope>NUCLEOTIDE SEQUENCE</scope>
</reference>
<evidence type="ECO:0000313" key="1">
    <source>
        <dbReference type="EMBL" id="SFV52303.1"/>
    </source>
</evidence>
<proteinExistence type="predicted"/>
<protein>
    <submittedName>
        <fullName evidence="1">Uncharacterized protein</fullName>
    </submittedName>
</protein>
<sequence length="180" mass="21606">MKYLLPFLLVINLQADITTQMFQLFEKKEYAKSCTLGFRHFQQHKHNETFVSLYAFSCLKSDYIDRLSQPIIALKFSTEARKNAAYFTTILLQKKLLYYALIDGYDLSKFQFPTTDYVLSKVFDLYSKSPKKHDKKFYIFNDLDNPNLSYKLFLIKKNNINKMVIEEYLNKIKIKRHIYW</sequence>
<dbReference type="EMBL" id="FPHH01000017">
    <property type="protein sequence ID" value="SFV52303.1"/>
    <property type="molecule type" value="Genomic_DNA"/>
</dbReference>
<dbReference type="AlphaFoldDB" id="A0A1W1BFL8"/>
<organism evidence="1">
    <name type="scientific">hydrothermal vent metagenome</name>
    <dbReference type="NCBI Taxonomy" id="652676"/>
    <lineage>
        <taxon>unclassified sequences</taxon>
        <taxon>metagenomes</taxon>
        <taxon>ecological metagenomes</taxon>
    </lineage>
</organism>
<name>A0A1W1BFL8_9ZZZZ</name>
<accession>A0A1W1BFL8</accession>